<dbReference type="Gene3D" id="3.40.30.10">
    <property type="entry name" value="Glutaredoxin"/>
    <property type="match status" value="1"/>
</dbReference>
<dbReference type="Proteomes" id="UP001205920">
    <property type="component" value="Unassembled WGS sequence"/>
</dbReference>
<comment type="caution">
    <text evidence="8">The sequence shown here is derived from an EMBL/GenBank/DDBJ whole genome shotgun (WGS) entry which is preliminary data.</text>
</comment>
<dbReference type="Pfam" id="PF13462">
    <property type="entry name" value="Thioredoxin_4"/>
    <property type="match status" value="1"/>
</dbReference>
<feature type="region of interest" description="Disordered" evidence="6">
    <location>
        <begin position="27"/>
        <end position="50"/>
    </location>
</feature>
<proteinExistence type="inferred from homology"/>
<keyword evidence="9" id="KW-1185">Reference proteome</keyword>
<dbReference type="GO" id="GO:0016491">
    <property type="term" value="F:oxidoreductase activity"/>
    <property type="evidence" value="ECO:0007669"/>
    <property type="project" value="UniProtKB-KW"/>
</dbReference>
<keyword evidence="3" id="KW-0560">Oxidoreductase</keyword>
<evidence type="ECO:0000256" key="4">
    <source>
        <dbReference type="ARBA" id="ARBA00023157"/>
    </source>
</evidence>
<dbReference type="AlphaFoldDB" id="A0AAW5I0C7"/>
<keyword evidence="5" id="KW-0676">Redox-active center</keyword>
<dbReference type="EMBL" id="JAEUWV010000016">
    <property type="protein sequence ID" value="MCO6395157.1"/>
    <property type="molecule type" value="Genomic_DNA"/>
</dbReference>
<organism evidence="8 9">
    <name type="scientific">Corynebacterium lipophilum</name>
    <dbReference type="NCBI Taxonomy" id="2804918"/>
    <lineage>
        <taxon>Bacteria</taxon>
        <taxon>Bacillati</taxon>
        <taxon>Actinomycetota</taxon>
        <taxon>Actinomycetes</taxon>
        <taxon>Mycobacteriales</taxon>
        <taxon>Corynebacteriaceae</taxon>
        <taxon>Corynebacterium</taxon>
    </lineage>
</organism>
<evidence type="ECO:0000256" key="3">
    <source>
        <dbReference type="ARBA" id="ARBA00023002"/>
    </source>
</evidence>
<dbReference type="PANTHER" id="PTHR13887">
    <property type="entry name" value="GLUTATHIONE S-TRANSFERASE KAPPA"/>
    <property type="match status" value="1"/>
</dbReference>
<evidence type="ECO:0000313" key="9">
    <source>
        <dbReference type="Proteomes" id="UP001205920"/>
    </source>
</evidence>
<evidence type="ECO:0000256" key="2">
    <source>
        <dbReference type="ARBA" id="ARBA00022729"/>
    </source>
</evidence>
<evidence type="ECO:0000313" key="8">
    <source>
        <dbReference type="EMBL" id="MCO6395157.1"/>
    </source>
</evidence>
<feature type="domain" description="Thioredoxin" evidence="7">
    <location>
        <begin position="28"/>
        <end position="233"/>
    </location>
</feature>
<comment type="similarity">
    <text evidence="1">Belongs to the thioredoxin family. DsbA subfamily.</text>
</comment>
<keyword evidence="4" id="KW-1015">Disulfide bond</keyword>
<evidence type="ECO:0000256" key="1">
    <source>
        <dbReference type="ARBA" id="ARBA00005791"/>
    </source>
</evidence>
<dbReference type="InterPro" id="IPR036249">
    <property type="entry name" value="Thioredoxin-like_sf"/>
</dbReference>
<evidence type="ECO:0000256" key="6">
    <source>
        <dbReference type="SAM" id="MobiDB-lite"/>
    </source>
</evidence>
<accession>A0AAW5I0C7</accession>
<gene>
    <name evidence="8" type="ORF">JMN37_09275</name>
</gene>
<keyword evidence="2" id="KW-0732">Signal</keyword>
<name>A0AAW5I0C7_9CORY</name>
<reference evidence="8 9" key="1">
    <citation type="submission" date="2021-01" db="EMBL/GenBank/DDBJ databases">
        <title>Identification and Characterization of Corynebacterium sp.</title>
        <authorList>
            <person name="Luo Q."/>
            <person name="Qu P."/>
            <person name="Chen Q."/>
        </authorList>
    </citation>
    <scope>NUCLEOTIDE SEQUENCE [LARGE SCALE GENOMIC DNA]</scope>
    <source>
        <strain evidence="8 9">MC-18</strain>
    </source>
</reference>
<dbReference type="PANTHER" id="PTHR13887:SF14">
    <property type="entry name" value="DISULFIDE BOND FORMATION PROTEIN D"/>
    <property type="match status" value="1"/>
</dbReference>
<dbReference type="SUPFAM" id="SSF52833">
    <property type="entry name" value="Thioredoxin-like"/>
    <property type="match status" value="1"/>
</dbReference>
<dbReference type="InterPro" id="IPR013766">
    <property type="entry name" value="Thioredoxin_domain"/>
</dbReference>
<protein>
    <submittedName>
        <fullName evidence="8">Thioredoxin domain-containing protein</fullName>
    </submittedName>
</protein>
<sequence length="234" mass="25065">MWAFTAVLAVGTGVGGYVIGANSATPATETAQTAPSQAAEEPAAEPTMNEAAAEIERRDANDPMALGDVDAPVVLSEFSDWDCPFCIKANVEIMPQIIKNYVDEGKVRIEFNDFVVNGQAAVEAARAGRAAADQGKFFEYQDAYMAEAIKAKGHPDFDMEDFVRFAEAAGMPDMEKFKADAASDKYDAALQDANNLAQRAGFNSTPSFLVNGQEIIGAQPYEAFEQAIEDALAK</sequence>
<evidence type="ECO:0000256" key="5">
    <source>
        <dbReference type="ARBA" id="ARBA00023284"/>
    </source>
</evidence>
<dbReference type="InterPro" id="IPR012336">
    <property type="entry name" value="Thioredoxin-like_fold"/>
</dbReference>
<dbReference type="PROSITE" id="PS51352">
    <property type="entry name" value="THIOREDOXIN_2"/>
    <property type="match status" value="1"/>
</dbReference>
<evidence type="ECO:0000259" key="7">
    <source>
        <dbReference type="PROSITE" id="PS51352"/>
    </source>
</evidence>